<gene>
    <name evidence="2" type="ORF">SAMN06264365_104276</name>
</gene>
<protein>
    <recommendedName>
        <fullName evidence="1">DUF4937 domain-containing protein</fullName>
    </recommendedName>
</protein>
<accession>A0A238Y7K9</accession>
<keyword evidence="3" id="KW-1185">Reference proteome</keyword>
<dbReference type="Pfam" id="PF16291">
    <property type="entry name" value="DUF4937"/>
    <property type="match status" value="1"/>
</dbReference>
<organism evidence="2 3">
    <name type="scientific">Actinoplanes regularis</name>
    <dbReference type="NCBI Taxonomy" id="52697"/>
    <lineage>
        <taxon>Bacteria</taxon>
        <taxon>Bacillati</taxon>
        <taxon>Actinomycetota</taxon>
        <taxon>Actinomycetes</taxon>
        <taxon>Micromonosporales</taxon>
        <taxon>Micromonosporaceae</taxon>
        <taxon>Actinoplanes</taxon>
    </lineage>
</organism>
<reference evidence="2 3" key="1">
    <citation type="submission" date="2017-06" db="EMBL/GenBank/DDBJ databases">
        <authorList>
            <person name="Kim H.J."/>
            <person name="Triplett B.A."/>
        </authorList>
    </citation>
    <scope>NUCLEOTIDE SEQUENCE [LARGE SCALE GENOMIC DNA]</scope>
    <source>
        <strain evidence="2 3">DSM 43151</strain>
    </source>
</reference>
<dbReference type="Proteomes" id="UP000198415">
    <property type="component" value="Unassembled WGS sequence"/>
</dbReference>
<feature type="domain" description="DUF4937" evidence="1">
    <location>
        <begin position="3"/>
        <end position="84"/>
    </location>
</feature>
<dbReference type="EMBL" id="FZNR01000004">
    <property type="protein sequence ID" value="SNR66329.1"/>
    <property type="molecule type" value="Genomic_DNA"/>
</dbReference>
<dbReference type="InterPro" id="IPR032555">
    <property type="entry name" value="DUF4937"/>
</dbReference>
<dbReference type="RefSeq" id="WP_089293453.1">
    <property type="nucleotide sequence ID" value="NZ_BOMU01000038.1"/>
</dbReference>
<evidence type="ECO:0000259" key="1">
    <source>
        <dbReference type="Pfam" id="PF16291"/>
    </source>
</evidence>
<sequence>MTVKWITCWATDRAAFDLGQQAWAGLRGVPGFLGQCGGWSRRTAGVAQIFGFWSSRSSHEEFLNGTHDRLAAAQAGTFEEVRVRVLDQRLVIGSGLLAGLPAVSLLRLAHCHVRQGRAAHFIQTQAELWNPGMAGAPGMCGGVFAQNGESECLVLSGWRTADDHQLYLDERFGQRYEKAGLAADLDDVTGDLVDLDPTWTVIG</sequence>
<dbReference type="OrthoDB" id="2627153at2"/>
<proteinExistence type="predicted"/>
<evidence type="ECO:0000313" key="3">
    <source>
        <dbReference type="Proteomes" id="UP000198415"/>
    </source>
</evidence>
<dbReference type="AlphaFoldDB" id="A0A238Y7K9"/>
<evidence type="ECO:0000313" key="2">
    <source>
        <dbReference type="EMBL" id="SNR66329.1"/>
    </source>
</evidence>
<name>A0A238Y7K9_9ACTN</name>